<gene>
    <name evidence="8" type="ORF">MGWOODY_XGa2025</name>
</gene>
<organism evidence="8">
    <name type="scientific">hydrothermal vent metagenome</name>
    <dbReference type="NCBI Taxonomy" id="652676"/>
    <lineage>
        <taxon>unclassified sequences</taxon>
        <taxon>metagenomes</taxon>
        <taxon>ecological metagenomes</taxon>
    </lineage>
</organism>
<keyword evidence="3 7" id="KW-0812">Transmembrane</keyword>
<feature type="transmembrane region" description="Helical" evidence="7">
    <location>
        <begin position="30"/>
        <end position="53"/>
    </location>
</feature>
<evidence type="ECO:0000256" key="2">
    <source>
        <dbReference type="ARBA" id="ARBA00022475"/>
    </source>
</evidence>
<dbReference type="GO" id="GO:0015658">
    <property type="term" value="F:branched-chain amino acid transmembrane transporter activity"/>
    <property type="evidence" value="ECO:0007669"/>
    <property type="project" value="InterPro"/>
</dbReference>
<name>A0A161KG63_9ZZZZ</name>
<comment type="subcellular location">
    <subcellularLocation>
        <location evidence="1">Cell membrane</location>
        <topology evidence="1">Multi-pass membrane protein</topology>
    </subcellularLocation>
</comment>
<dbReference type="EMBL" id="CZRL01000022">
    <property type="protein sequence ID" value="CUS50320.1"/>
    <property type="molecule type" value="Genomic_DNA"/>
</dbReference>
<proteinExistence type="predicted"/>
<protein>
    <submittedName>
        <fullName evidence="8">Urea ABC transporter, permease protein UrtC</fullName>
    </submittedName>
</protein>
<evidence type="ECO:0000256" key="4">
    <source>
        <dbReference type="ARBA" id="ARBA00022989"/>
    </source>
</evidence>
<keyword evidence="2" id="KW-1003">Cell membrane</keyword>
<feature type="transmembrane region" description="Helical" evidence="7">
    <location>
        <begin position="60"/>
        <end position="81"/>
    </location>
</feature>
<evidence type="ECO:0000256" key="6">
    <source>
        <dbReference type="SAM" id="MobiDB-lite"/>
    </source>
</evidence>
<accession>A0A161KG63</accession>
<dbReference type="InterPro" id="IPR043428">
    <property type="entry name" value="LivM-like"/>
</dbReference>
<evidence type="ECO:0000256" key="1">
    <source>
        <dbReference type="ARBA" id="ARBA00004651"/>
    </source>
</evidence>
<dbReference type="CDD" id="cd06581">
    <property type="entry name" value="TM_PBP1_LivM_like"/>
    <property type="match status" value="1"/>
</dbReference>
<evidence type="ECO:0000256" key="3">
    <source>
        <dbReference type="ARBA" id="ARBA00022692"/>
    </source>
</evidence>
<evidence type="ECO:0000256" key="5">
    <source>
        <dbReference type="ARBA" id="ARBA00023136"/>
    </source>
</evidence>
<evidence type="ECO:0000256" key="7">
    <source>
        <dbReference type="SAM" id="Phobius"/>
    </source>
</evidence>
<keyword evidence="4 7" id="KW-1133">Transmembrane helix</keyword>
<dbReference type="PANTHER" id="PTHR30482:SF10">
    <property type="entry name" value="HIGH-AFFINITY BRANCHED-CHAIN AMINO ACID TRANSPORT PROTEIN BRAE"/>
    <property type="match status" value="1"/>
</dbReference>
<feature type="transmembrane region" description="Helical" evidence="7">
    <location>
        <begin position="7"/>
        <end position="24"/>
    </location>
</feature>
<keyword evidence="5 7" id="KW-0472">Membrane</keyword>
<feature type="transmembrane region" description="Helical" evidence="7">
    <location>
        <begin position="295"/>
        <end position="319"/>
    </location>
</feature>
<dbReference type="AlphaFoldDB" id="A0A161KG63"/>
<dbReference type="PANTHER" id="PTHR30482">
    <property type="entry name" value="HIGH-AFFINITY BRANCHED-CHAIN AMINO ACID TRANSPORT SYSTEM PERMEASE"/>
    <property type="match status" value="1"/>
</dbReference>
<sequence>MNRSRETKALISIGIIGLVILFGAPHSLDLFSVISLTTAVSLAILALSLGLIWGFGGILCFGQTAFFGIGAYAYAIAALNFGGSTGAILAALIVAAASAALLGYFMFYGRLSDVYLAVITLTVTLILYSVIRRTSGPEYKIGIAKLGGFNGINVPPINYPWDATQFLYPEHVFYVAMVALLLAYFLCVWVTKSHFGRVSVSIRENELRSELLGYDVRLYKLCMFTIGGAIAGLAGIMFANSIGRITPDVFNLYNAALAIIWVIIGGRGTLIGPVLGALVLFYMTSFLGQQSVVNINLFLGLVLIVFVLVVPKGIVPSLIQLWDQRRSRRMTARSAKKMRRRGRSRVKEAPVEE</sequence>
<feature type="transmembrane region" description="Helical" evidence="7">
    <location>
        <begin position="218"/>
        <end position="239"/>
    </location>
</feature>
<dbReference type="InterPro" id="IPR001851">
    <property type="entry name" value="ABC_transp_permease"/>
</dbReference>
<dbReference type="GO" id="GO:0005886">
    <property type="term" value="C:plasma membrane"/>
    <property type="evidence" value="ECO:0007669"/>
    <property type="project" value="UniProtKB-SubCell"/>
</dbReference>
<feature type="region of interest" description="Disordered" evidence="6">
    <location>
        <begin position="332"/>
        <end position="353"/>
    </location>
</feature>
<feature type="transmembrane region" description="Helical" evidence="7">
    <location>
        <begin position="259"/>
        <end position="283"/>
    </location>
</feature>
<evidence type="ECO:0000313" key="8">
    <source>
        <dbReference type="EMBL" id="CUS50320.1"/>
    </source>
</evidence>
<feature type="transmembrane region" description="Helical" evidence="7">
    <location>
        <begin position="87"/>
        <end position="107"/>
    </location>
</feature>
<feature type="transmembrane region" description="Helical" evidence="7">
    <location>
        <begin position="114"/>
        <end position="131"/>
    </location>
</feature>
<reference evidence="8" key="1">
    <citation type="submission" date="2015-10" db="EMBL/GenBank/DDBJ databases">
        <authorList>
            <person name="Gilbert D.G."/>
        </authorList>
    </citation>
    <scope>NUCLEOTIDE SEQUENCE</scope>
</reference>
<dbReference type="Pfam" id="PF02653">
    <property type="entry name" value="BPD_transp_2"/>
    <property type="match status" value="1"/>
</dbReference>
<feature type="transmembrane region" description="Helical" evidence="7">
    <location>
        <begin position="171"/>
        <end position="191"/>
    </location>
</feature>
<feature type="compositionally biased region" description="Basic residues" evidence="6">
    <location>
        <begin position="332"/>
        <end position="344"/>
    </location>
</feature>